<evidence type="ECO:0000256" key="2">
    <source>
        <dbReference type="ARBA" id="ARBA00022771"/>
    </source>
</evidence>
<dbReference type="Gene3D" id="6.10.140.2220">
    <property type="match status" value="1"/>
</dbReference>
<sequence>MKLFKTIPDTYGLTSSEKHENLCYLGAVAQLWYLYHKVGIEDDEQECIDKAIHCVEQIAMAKWKLRNTCSTCSQKSNVPLERQLVCSDCKVSCYCGIDHQRESWMKNEVQGTRLGHKVFCPVLKAYRIWMEAEKNGDEERKAKMERRFKKECIAFLAYGLGLKDKCF</sequence>
<feature type="domain" description="MYND-type" evidence="5">
    <location>
        <begin position="69"/>
        <end position="120"/>
    </location>
</feature>
<keyword evidence="7" id="KW-1185">Reference proteome</keyword>
<comment type="caution">
    <text evidence="6">The sequence shown here is derived from an EMBL/GenBank/DDBJ whole genome shotgun (WGS) entry which is preliminary data.</text>
</comment>
<accession>A0AAD3D3F5</accession>
<evidence type="ECO:0000313" key="6">
    <source>
        <dbReference type="EMBL" id="GFH57009.1"/>
    </source>
</evidence>
<proteinExistence type="predicted"/>
<dbReference type="GO" id="GO:0008270">
    <property type="term" value="F:zinc ion binding"/>
    <property type="evidence" value="ECO:0007669"/>
    <property type="project" value="UniProtKB-KW"/>
</dbReference>
<dbReference type="SUPFAM" id="SSF144232">
    <property type="entry name" value="HIT/MYND zinc finger-like"/>
    <property type="match status" value="1"/>
</dbReference>
<gene>
    <name evidence="6" type="ORF">CTEN210_13485</name>
</gene>
<evidence type="ECO:0000313" key="7">
    <source>
        <dbReference type="Proteomes" id="UP001054902"/>
    </source>
</evidence>
<dbReference type="PROSITE" id="PS50865">
    <property type="entry name" value="ZF_MYND_2"/>
    <property type="match status" value="1"/>
</dbReference>
<evidence type="ECO:0000256" key="1">
    <source>
        <dbReference type="ARBA" id="ARBA00022723"/>
    </source>
</evidence>
<dbReference type="AlphaFoldDB" id="A0AAD3D3F5"/>
<reference evidence="6 7" key="1">
    <citation type="journal article" date="2021" name="Sci. Rep.">
        <title>The genome of the diatom Chaetoceros tenuissimus carries an ancient integrated fragment of an extant virus.</title>
        <authorList>
            <person name="Hongo Y."/>
            <person name="Kimura K."/>
            <person name="Takaki Y."/>
            <person name="Yoshida Y."/>
            <person name="Baba S."/>
            <person name="Kobayashi G."/>
            <person name="Nagasaki K."/>
            <person name="Hano T."/>
            <person name="Tomaru Y."/>
        </authorList>
    </citation>
    <scope>NUCLEOTIDE SEQUENCE [LARGE SCALE GENOMIC DNA]</scope>
    <source>
        <strain evidence="6 7">NIES-3715</strain>
    </source>
</reference>
<keyword evidence="2 4" id="KW-0863">Zinc-finger</keyword>
<evidence type="ECO:0000256" key="4">
    <source>
        <dbReference type="PROSITE-ProRule" id="PRU00134"/>
    </source>
</evidence>
<keyword evidence="1" id="KW-0479">Metal-binding</keyword>
<evidence type="ECO:0000256" key="3">
    <source>
        <dbReference type="ARBA" id="ARBA00022833"/>
    </source>
</evidence>
<dbReference type="Proteomes" id="UP001054902">
    <property type="component" value="Unassembled WGS sequence"/>
</dbReference>
<name>A0AAD3D3F5_9STRA</name>
<keyword evidence="3" id="KW-0862">Zinc</keyword>
<dbReference type="EMBL" id="BLLK01000057">
    <property type="protein sequence ID" value="GFH57009.1"/>
    <property type="molecule type" value="Genomic_DNA"/>
</dbReference>
<protein>
    <recommendedName>
        <fullName evidence="5">MYND-type domain-containing protein</fullName>
    </recommendedName>
</protein>
<evidence type="ECO:0000259" key="5">
    <source>
        <dbReference type="PROSITE" id="PS50865"/>
    </source>
</evidence>
<organism evidence="6 7">
    <name type="scientific">Chaetoceros tenuissimus</name>
    <dbReference type="NCBI Taxonomy" id="426638"/>
    <lineage>
        <taxon>Eukaryota</taxon>
        <taxon>Sar</taxon>
        <taxon>Stramenopiles</taxon>
        <taxon>Ochrophyta</taxon>
        <taxon>Bacillariophyta</taxon>
        <taxon>Coscinodiscophyceae</taxon>
        <taxon>Chaetocerotophycidae</taxon>
        <taxon>Chaetocerotales</taxon>
        <taxon>Chaetocerotaceae</taxon>
        <taxon>Chaetoceros</taxon>
    </lineage>
</organism>
<dbReference type="InterPro" id="IPR002893">
    <property type="entry name" value="Znf_MYND"/>
</dbReference>